<dbReference type="AlphaFoldDB" id="A0A418IE73"/>
<comment type="caution">
    <text evidence="1">The sequence shown here is derived from an EMBL/GenBank/DDBJ whole genome shotgun (WGS) entry which is preliminary data.</text>
</comment>
<gene>
    <name evidence="1" type="ORF">BU112_09520</name>
</gene>
<dbReference type="EMBL" id="QXUF01000066">
    <property type="protein sequence ID" value="RIM99625.1"/>
    <property type="molecule type" value="Genomic_DNA"/>
</dbReference>
<protein>
    <recommendedName>
        <fullName evidence="3">Protein VraC</fullName>
    </recommendedName>
</protein>
<proteinExistence type="predicted"/>
<dbReference type="OrthoDB" id="2407806at2"/>
<evidence type="ECO:0000313" key="2">
    <source>
        <dbReference type="Proteomes" id="UP000286317"/>
    </source>
</evidence>
<keyword evidence="2" id="KW-1185">Reference proteome</keyword>
<dbReference type="Proteomes" id="UP000286317">
    <property type="component" value="Unassembled WGS sequence"/>
</dbReference>
<dbReference type="RefSeq" id="WP_039068894.1">
    <property type="nucleotide sequence ID" value="NZ_CP149862.1"/>
</dbReference>
<sequence>MQHYSNDGHEVRDVIFNDKEVNIYNQFFGDEPTNIVPPLLCAKLWPEFTLFQEFIENEILLRETEVTQIQPLSVNEHYLAHMYIVDCKKIRQYMKYIVKLEINKNKYKCISITQTFLERI</sequence>
<accession>A0A418IE73</accession>
<evidence type="ECO:0000313" key="1">
    <source>
        <dbReference type="EMBL" id="RIM99625.1"/>
    </source>
</evidence>
<reference evidence="1 2" key="1">
    <citation type="journal article" date="2016" name="Front. Microbiol.">
        <title>Comprehensive Phylogenetic Analysis of Bovine Non-aureus Staphylococci Species Based on Whole-Genome Sequencing.</title>
        <authorList>
            <person name="Naushad S."/>
            <person name="Barkema H.W."/>
            <person name="Luby C."/>
            <person name="Condas L.A."/>
            <person name="Nobrega D.B."/>
            <person name="Carson D.A."/>
            <person name="De Buck J."/>
        </authorList>
    </citation>
    <scope>NUCLEOTIDE SEQUENCE [LARGE SCALE GENOMIC DNA]</scope>
    <source>
        <strain evidence="1 2">SNUC 4554</strain>
    </source>
</reference>
<evidence type="ECO:0008006" key="3">
    <source>
        <dbReference type="Google" id="ProtNLM"/>
    </source>
</evidence>
<organism evidence="1 2">
    <name type="scientific">Staphylococcus shinii</name>
    <dbReference type="NCBI Taxonomy" id="2912228"/>
    <lineage>
        <taxon>Bacteria</taxon>
        <taxon>Bacillati</taxon>
        <taxon>Bacillota</taxon>
        <taxon>Bacilli</taxon>
        <taxon>Bacillales</taxon>
        <taxon>Staphylococcaceae</taxon>
        <taxon>Staphylococcus</taxon>
    </lineage>
</organism>
<name>A0A418IE73_9STAP</name>